<organism evidence="2 3">
    <name type="scientific">Segatella copri</name>
    <dbReference type="NCBI Taxonomy" id="165179"/>
    <lineage>
        <taxon>Bacteria</taxon>
        <taxon>Pseudomonadati</taxon>
        <taxon>Bacteroidota</taxon>
        <taxon>Bacteroidia</taxon>
        <taxon>Bacteroidales</taxon>
        <taxon>Prevotellaceae</taxon>
        <taxon>Segatella</taxon>
    </lineage>
</organism>
<sequence length="84" mass="9482">MKKQRMKHCFFALTLCCTAGSMYGQVAQDSSKTIEKKSSVNGKKIQKSKFSDDSIELNNVVVTALGIKREEKSLGYATQNRIWF</sequence>
<keyword evidence="1" id="KW-0732">Signal</keyword>
<gene>
    <name evidence="2" type="ORF">ONT05_14715</name>
</gene>
<dbReference type="RefSeq" id="WP_264960353.1">
    <property type="nucleotide sequence ID" value="NZ_JAPDUQ010000005.1"/>
</dbReference>
<evidence type="ECO:0000313" key="3">
    <source>
        <dbReference type="Proteomes" id="UP001209074"/>
    </source>
</evidence>
<dbReference type="AlphaFoldDB" id="A0AAW5U416"/>
<proteinExistence type="predicted"/>
<evidence type="ECO:0000256" key="1">
    <source>
        <dbReference type="SAM" id="SignalP"/>
    </source>
</evidence>
<dbReference type="Proteomes" id="UP001209074">
    <property type="component" value="Unassembled WGS sequence"/>
</dbReference>
<accession>A0AAW5U416</accession>
<comment type="caution">
    <text evidence="2">The sequence shown here is derived from an EMBL/GenBank/DDBJ whole genome shotgun (WGS) entry which is preliminary data.</text>
</comment>
<protein>
    <submittedName>
        <fullName evidence="2">Uncharacterized protein</fullName>
    </submittedName>
</protein>
<reference evidence="2" key="1">
    <citation type="submission" date="2022-11" db="EMBL/GenBank/DDBJ databases">
        <title>Genomic repertoires linked with pathogenic potency of arthritogenic Prevotella copri isolated from the gut of rheumatoid arthritis patients.</title>
        <authorList>
            <person name="Nii T."/>
            <person name="Maeda Y."/>
            <person name="Motooka D."/>
            <person name="Naito M."/>
            <person name="Matsumoto Y."/>
            <person name="Ogawa T."/>
            <person name="Oguro-Igashira E."/>
            <person name="Kishikawa T."/>
            <person name="Yamashita M."/>
            <person name="Koizumi S."/>
            <person name="Kurakawa T."/>
            <person name="Okumura R."/>
            <person name="Kayama H."/>
            <person name="Murakami M."/>
            <person name="Sakaguchi T."/>
            <person name="Das B."/>
            <person name="Nakamura S."/>
            <person name="Okada Y."/>
            <person name="Kumanogoh A."/>
            <person name="Takeda K."/>
        </authorList>
    </citation>
    <scope>NUCLEOTIDE SEQUENCE</scope>
    <source>
        <strain evidence="2">N016-13</strain>
    </source>
</reference>
<name>A0AAW5U416_9BACT</name>
<feature type="signal peptide" evidence="1">
    <location>
        <begin position="1"/>
        <end position="27"/>
    </location>
</feature>
<feature type="chain" id="PRO_5043532038" evidence="1">
    <location>
        <begin position="28"/>
        <end position="84"/>
    </location>
</feature>
<dbReference type="EMBL" id="JAPDUS010000040">
    <property type="protein sequence ID" value="MCW4094770.1"/>
    <property type="molecule type" value="Genomic_DNA"/>
</dbReference>
<evidence type="ECO:0000313" key="2">
    <source>
        <dbReference type="EMBL" id="MCW4094770.1"/>
    </source>
</evidence>